<gene>
    <name evidence="2" type="ORF">A5893_01495</name>
</gene>
<dbReference type="STRING" id="1826909.A5893_01495"/>
<proteinExistence type="predicted"/>
<evidence type="ECO:0000313" key="2">
    <source>
        <dbReference type="EMBL" id="OAQ42390.1"/>
    </source>
</evidence>
<dbReference type="EMBL" id="LWHJ01000011">
    <property type="protein sequence ID" value="OAQ42390.1"/>
    <property type="molecule type" value="Genomic_DNA"/>
</dbReference>
<dbReference type="Gene3D" id="3.30.1330.80">
    <property type="entry name" value="Hypothetical protein, similar to alpha- acetolactate decarboxylase, domain 2"/>
    <property type="match status" value="1"/>
</dbReference>
<dbReference type="PANTHER" id="PTHR34988:SF1">
    <property type="entry name" value="DNA-BINDING PROTEIN"/>
    <property type="match status" value="1"/>
</dbReference>
<feature type="domain" description="PPC" evidence="1">
    <location>
        <begin position="4"/>
        <end position="135"/>
    </location>
</feature>
<dbReference type="SUPFAM" id="SSF117856">
    <property type="entry name" value="AF0104/ALDC/Ptd012-like"/>
    <property type="match status" value="1"/>
</dbReference>
<keyword evidence="3" id="KW-1185">Reference proteome</keyword>
<evidence type="ECO:0000259" key="1">
    <source>
        <dbReference type="PROSITE" id="PS51742"/>
    </source>
</evidence>
<comment type="caution">
    <text evidence="2">The sequence shown here is derived from an EMBL/GenBank/DDBJ whole genome shotgun (WGS) entry which is preliminary data.</text>
</comment>
<dbReference type="Proteomes" id="UP000078459">
    <property type="component" value="Unassembled WGS sequence"/>
</dbReference>
<dbReference type="AlphaFoldDB" id="A0A179DNS7"/>
<dbReference type="PANTHER" id="PTHR34988">
    <property type="entry name" value="PROTEIN, PUTATIVE-RELATED"/>
    <property type="match status" value="1"/>
</dbReference>
<reference evidence="2 3" key="2">
    <citation type="submission" date="2016-06" db="EMBL/GenBank/DDBJ databases">
        <title>Pedobacter psychrophilus sp. nov., isolated from Antarctic fragmentary rock.</title>
        <authorList>
            <person name="Svec P."/>
        </authorList>
    </citation>
    <scope>NUCLEOTIDE SEQUENCE [LARGE SCALE GENOMIC DNA]</scope>
    <source>
        <strain evidence="2 3">CCM 8644</strain>
    </source>
</reference>
<name>A0A179DNS7_9SPHI</name>
<dbReference type="CDD" id="cd11378">
    <property type="entry name" value="DUF296"/>
    <property type="match status" value="1"/>
</dbReference>
<organism evidence="2 3">
    <name type="scientific">Pedobacter psychrophilus</name>
    <dbReference type="NCBI Taxonomy" id="1826909"/>
    <lineage>
        <taxon>Bacteria</taxon>
        <taxon>Pseudomonadati</taxon>
        <taxon>Bacteroidota</taxon>
        <taxon>Sphingobacteriia</taxon>
        <taxon>Sphingobacteriales</taxon>
        <taxon>Sphingobacteriaceae</taxon>
        <taxon>Pedobacter</taxon>
    </lineage>
</organism>
<sequence length="139" mass="15312">MAQSSTSKSYAFRLKPGEDLKVGIEKFLTDHKIKAAAIVTVVGSLTDANIRYANQPEGKLLKGHFEITSLTGVLSTNGSHMHISIANEKGKTFGGHLLDGCKVYTTAEIVILELMDLEFKREIDPTFGYKELVVEQIKK</sequence>
<evidence type="ECO:0000313" key="3">
    <source>
        <dbReference type="Proteomes" id="UP000078459"/>
    </source>
</evidence>
<accession>A0A179DNS7</accession>
<reference evidence="2 3" key="1">
    <citation type="submission" date="2016-04" db="EMBL/GenBank/DDBJ databases">
        <authorList>
            <person name="Evans L.H."/>
            <person name="Alamgir A."/>
            <person name="Owens N."/>
            <person name="Weber N.D."/>
            <person name="Virtaneva K."/>
            <person name="Barbian K."/>
            <person name="Babar A."/>
            <person name="Rosenke K."/>
        </authorList>
    </citation>
    <scope>NUCLEOTIDE SEQUENCE [LARGE SCALE GENOMIC DNA]</scope>
    <source>
        <strain evidence="2 3">CCM 8644</strain>
    </source>
</reference>
<dbReference type="Pfam" id="PF03479">
    <property type="entry name" value="PCC"/>
    <property type="match status" value="1"/>
</dbReference>
<dbReference type="InterPro" id="IPR005175">
    <property type="entry name" value="PPC_dom"/>
</dbReference>
<dbReference type="PROSITE" id="PS51742">
    <property type="entry name" value="PPC"/>
    <property type="match status" value="1"/>
</dbReference>
<protein>
    <recommendedName>
        <fullName evidence="1">PPC domain-containing protein</fullName>
    </recommendedName>
</protein>